<keyword evidence="5" id="KW-0547">Nucleotide-binding</keyword>
<reference evidence="10" key="1">
    <citation type="submission" date="2023-06" db="EMBL/GenBank/DDBJ databases">
        <authorList>
            <person name="Jiang Y."/>
            <person name="Liu Q."/>
        </authorList>
    </citation>
    <scope>NUCLEOTIDE SEQUENCE</scope>
    <source>
        <strain evidence="10">CGMCC 1.12090</strain>
    </source>
</reference>
<accession>A0ABT8SFQ8</accession>
<evidence type="ECO:0000256" key="6">
    <source>
        <dbReference type="ARBA" id="ARBA00022777"/>
    </source>
</evidence>
<evidence type="ECO:0000256" key="2">
    <source>
        <dbReference type="ARBA" id="ARBA00012438"/>
    </source>
</evidence>
<dbReference type="Gene3D" id="1.10.287.130">
    <property type="match status" value="1"/>
</dbReference>
<organism evidence="10 11">
    <name type="scientific">Variovorax ginsengisoli</name>
    <dbReference type="NCBI Taxonomy" id="363844"/>
    <lineage>
        <taxon>Bacteria</taxon>
        <taxon>Pseudomonadati</taxon>
        <taxon>Pseudomonadota</taxon>
        <taxon>Betaproteobacteria</taxon>
        <taxon>Burkholderiales</taxon>
        <taxon>Comamonadaceae</taxon>
        <taxon>Variovorax</taxon>
    </lineage>
</organism>
<dbReference type="Pfam" id="PF01590">
    <property type="entry name" value="GAF"/>
    <property type="match status" value="1"/>
</dbReference>
<name>A0ABT8SFQ8_9BURK</name>
<evidence type="ECO:0000259" key="9">
    <source>
        <dbReference type="PROSITE" id="PS50109"/>
    </source>
</evidence>
<evidence type="ECO:0000256" key="7">
    <source>
        <dbReference type="ARBA" id="ARBA00022840"/>
    </source>
</evidence>
<dbReference type="PANTHER" id="PTHR42878">
    <property type="entry name" value="TWO-COMPONENT HISTIDINE KINASE"/>
    <property type="match status" value="1"/>
</dbReference>
<dbReference type="InterPro" id="IPR003661">
    <property type="entry name" value="HisK_dim/P_dom"/>
</dbReference>
<dbReference type="InterPro" id="IPR003018">
    <property type="entry name" value="GAF"/>
</dbReference>
<dbReference type="PRINTS" id="PR00344">
    <property type="entry name" value="BCTRLSENSOR"/>
</dbReference>
<comment type="catalytic activity">
    <reaction evidence="1">
        <text>ATP + protein L-histidine = ADP + protein N-phospho-L-histidine.</text>
        <dbReference type="EC" id="2.7.13.3"/>
    </reaction>
</comment>
<dbReference type="InterPro" id="IPR004358">
    <property type="entry name" value="Sig_transdc_His_kin-like_C"/>
</dbReference>
<evidence type="ECO:0000256" key="3">
    <source>
        <dbReference type="ARBA" id="ARBA00022553"/>
    </source>
</evidence>
<dbReference type="Gene3D" id="3.30.565.10">
    <property type="entry name" value="Histidine kinase-like ATPase, C-terminal domain"/>
    <property type="match status" value="1"/>
</dbReference>
<dbReference type="SUPFAM" id="SSF55874">
    <property type="entry name" value="ATPase domain of HSP90 chaperone/DNA topoisomerase II/histidine kinase"/>
    <property type="match status" value="1"/>
</dbReference>
<dbReference type="Gene3D" id="3.30.450.40">
    <property type="match status" value="2"/>
</dbReference>
<dbReference type="InterPro" id="IPR003594">
    <property type="entry name" value="HATPase_dom"/>
</dbReference>
<dbReference type="Proteomes" id="UP001169027">
    <property type="component" value="Unassembled WGS sequence"/>
</dbReference>
<keyword evidence="6" id="KW-0418">Kinase</keyword>
<keyword evidence="4" id="KW-0808">Transferase</keyword>
<gene>
    <name evidence="10" type="ORF">Q2T77_36505</name>
</gene>
<keyword evidence="8" id="KW-0902">Two-component regulatory system</keyword>
<dbReference type="PROSITE" id="PS50109">
    <property type="entry name" value="HIS_KIN"/>
    <property type="match status" value="1"/>
</dbReference>
<evidence type="ECO:0000256" key="8">
    <source>
        <dbReference type="ARBA" id="ARBA00023012"/>
    </source>
</evidence>
<evidence type="ECO:0000313" key="11">
    <source>
        <dbReference type="Proteomes" id="UP001169027"/>
    </source>
</evidence>
<keyword evidence="3" id="KW-0597">Phosphoprotein</keyword>
<dbReference type="GO" id="GO:0005524">
    <property type="term" value="F:ATP binding"/>
    <property type="evidence" value="ECO:0007669"/>
    <property type="project" value="UniProtKB-KW"/>
</dbReference>
<feature type="domain" description="Histidine kinase" evidence="9">
    <location>
        <begin position="339"/>
        <end position="558"/>
    </location>
</feature>
<protein>
    <recommendedName>
        <fullName evidence="2">histidine kinase</fullName>
        <ecNumber evidence="2">2.7.13.3</ecNumber>
    </recommendedName>
</protein>
<dbReference type="SUPFAM" id="SSF55781">
    <property type="entry name" value="GAF domain-like"/>
    <property type="match status" value="1"/>
</dbReference>
<dbReference type="InterPro" id="IPR029016">
    <property type="entry name" value="GAF-like_dom_sf"/>
</dbReference>
<evidence type="ECO:0000256" key="5">
    <source>
        <dbReference type="ARBA" id="ARBA00022741"/>
    </source>
</evidence>
<proteinExistence type="predicted"/>
<dbReference type="PANTHER" id="PTHR42878:SF7">
    <property type="entry name" value="SENSOR HISTIDINE KINASE GLRK"/>
    <property type="match status" value="1"/>
</dbReference>
<keyword evidence="11" id="KW-1185">Reference proteome</keyword>
<keyword evidence="7 10" id="KW-0067">ATP-binding</keyword>
<dbReference type="InterPro" id="IPR036890">
    <property type="entry name" value="HATPase_C_sf"/>
</dbReference>
<dbReference type="Pfam" id="PF02518">
    <property type="entry name" value="HATPase_c"/>
    <property type="match status" value="1"/>
</dbReference>
<dbReference type="InterPro" id="IPR005467">
    <property type="entry name" value="His_kinase_dom"/>
</dbReference>
<evidence type="ECO:0000313" key="10">
    <source>
        <dbReference type="EMBL" id="MDO1537751.1"/>
    </source>
</evidence>
<dbReference type="EC" id="2.7.13.3" evidence="2"/>
<dbReference type="SMART" id="SM00387">
    <property type="entry name" value="HATPase_c"/>
    <property type="match status" value="1"/>
</dbReference>
<dbReference type="SMART" id="SM00388">
    <property type="entry name" value="HisKA"/>
    <property type="match status" value="1"/>
</dbReference>
<comment type="caution">
    <text evidence="10">The sequence shown here is derived from an EMBL/GenBank/DDBJ whole genome shotgun (WGS) entry which is preliminary data.</text>
</comment>
<evidence type="ECO:0000256" key="4">
    <source>
        <dbReference type="ARBA" id="ARBA00022679"/>
    </source>
</evidence>
<sequence>MEALNIDRSALIRIRTQTGCAQVTHAHAVEGVAPVQRLLVARDANPWALSMAIANRLVAFSRLDDLPPEASVDKASWRRVGLKSHVMVPIMVAGHLHGTLNFGSIRVEREWTDELLGRMRLLAEIFGSALARQRAEEEVERAIGFERLASSILASLVLTRPDEQGQVICHALRTIGEFVGADQVALWRDTSRDGRYEPIQRWSAEGLSVQPDPPAYNLPWLARRMADRDVVRLSTLDELLSAAHVDVNTLRALGIRSLFMVPVEGEQASALLMTTVARHHTWADALLPGVRLLADVLGSLHARESAERRRLAAEVEASHWRERLAHLVRVHTAGEMSVALAHEITQPLGAIENYAIAARRRASEASPDMPKVAELLDKVIGQSTRAGDVVTRMRSMAKRHELDPKPIRIERAVRECVGMVKMDCDLRDIRIELPPASPGPTVVVDEIHVQQVLLNLMRNAMEAIELAPLGGAREIAVAVAIRAGERDEVRVDVADRGVGITEGDLERIFESFYSTKSSGLGVGLAICRKLIEAHGGKLWASHNPGGGAIFSFTLPQLP</sequence>
<evidence type="ECO:0000256" key="1">
    <source>
        <dbReference type="ARBA" id="ARBA00000085"/>
    </source>
</evidence>
<dbReference type="EMBL" id="JAUKVY010000048">
    <property type="protein sequence ID" value="MDO1537751.1"/>
    <property type="molecule type" value="Genomic_DNA"/>
</dbReference>
<dbReference type="InterPro" id="IPR050351">
    <property type="entry name" value="BphY/WalK/GraS-like"/>
</dbReference>